<sequence length="1271" mass="148196">MGRMRNPKIPTENPYLGKDKEQIISNMKTTFAMFSQGAISTEELLGFIHYCDSFDNLKLVLDALIQFLKENLKTKNILESSLLIWYHDINLISSLFNYLRRDRLLQSYFFKEFKDSSDIMMRLIYFYGNQSDSEFDEKILYTSEIQNKNNPLPIQLAILDQIRGRYIELDLDFNFLFDFMENIIEQLDAGKYTDKVFAYDIIAGYLEFLLEDCIVNRINVSEVMDKYMERFLKILSKIQSIIQVHAIKIDMKNLFYIAINKRYLYHQKSESLKHYYLSFIGSLIVLKSKTIIKILEKRFGEDLIQQAIASSYIELFESRPHLKDVKQFWVLLNLHYLRALKPNSQFFKDNLETFYTFLKETIEIPHDTLTKVIEYSILTDDYSGSTETMKFDHLRYAISVIEMNMETLISIEEFPKYFVDTLSTFSKEFNDPFGKLEDSEKFINSQGGFKKLYDYYHKNSRYCLLNSLCLTRKPGDLKHTILDQIQKSLKFIGSSSQSERFALLDCYATHRIHTLQDLEAHQDIFHIDVGISKNVLEIYSRGIFKIYDRIGKNSIPILTKTLDFAGRRYVKPVLVEFGKRFTKGEIQEVHINFVKYITKDILECMPLSRSISGLYKIHALLDASVSDYLATFLRTLKSKMAMVKGNMSGVFNMINNLSVEDKSQYESGIQSAVDIILLLISEKRLSSVAYINSVVHLQNLTRGNTSTRYIMDIVWKVEQTLNSKTFDSPKSVSVSHLFEFALSKLYLKHRLTFNRFVTELITFSSENQLDFVGKVGKHFNLLTREHLEMSIKLFPQSFTKLPMVKTVHKLDSTLDVLLDQTLLSKAIETESNVTIKKPKAKKRLKGRHPNVEEVTKDPVNVQLSDYVLKYILVFVFFDKEVDTNWKCSQLTKVSWRFRNLCSEVISNQANIPHFLTEYNNSQFNFHSKYSLVKDIHFSGVWDRMIPLADIPNIYIGLKTINLNFSSATYLLSPFHPSKLEEVHVKYTKLTYTSKVPSSLPHYLSTLFQVNHGIKKFSVHISSIDDFSSQLLTTLPILLENNKELEYLFITTPVFSAFNPLFEKIRNQYPTVRLIVECKSYTEKYGESYLHQPTQEEKKALIKGDQEFLTHTDIIKLVELPKETNIFQHLSRVSCINLTPPFMIQDCQQYLKYFNSFLETSTTLKRLKYKNILETGLYLGDMKPLYSANKLQEFSCQFIKSNAKNDVKLLNSYFEVWDKHPSLLKIKISFLTAFVLPLSKLDSFVSKLKTHSFQFNCSSIKGTLKFDRELSK</sequence>
<accession>A0A151ZEW9</accession>
<dbReference type="AlphaFoldDB" id="A0A151ZEW9"/>
<protein>
    <submittedName>
        <fullName evidence="1">Uncharacterized protein</fullName>
    </submittedName>
</protein>
<dbReference type="EMBL" id="LODT01000029">
    <property type="protein sequence ID" value="KYQ92508.1"/>
    <property type="molecule type" value="Genomic_DNA"/>
</dbReference>
<dbReference type="InParanoid" id="A0A151ZEW9"/>
<organism evidence="1 2">
    <name type="scientific">Tieghemostelium lacteum</name>
    <name type="common">Slime mold</name>
    <name type="synonym">Dictyostelium lacteum</name>
    <dbReference type="NCBI Taxonomy" id="361077"/>
    <lineage>
        <taxon>Eukaryota</taxon>
        <taxon>Amoebozoa</taxon>
        <taxon>Evosea</taxon>
        <taxon>Eumycetozoa</taxon>
        <taxon>Dictyostelia</taxon>
        <taxon>Dictyosteliales</taxon>
        <taxon>Raperosteliaceae</taxon>
        <taxon>Tieghemostelium</taxon>
    </lineage>
</organism>
<reference evidence="1 2" key="1">
    <citation type="submission" date="2015-12" db="EMBL/GenBank/DDBJ databases">
        <title>Dictyostelia acquired genes for synthesis and detection of signals that induce cell-type specialization by lateral gene transfer from prokaryotes.</title>
        <authorList>
            <person name="Gloeckner G."/>
            <person name="Schaap P."/>
        </authorList>
    </citation>
    <scope>NUCLEOTIDE SEQUENCE [LARGE SCALE GENOMIC DNA]</scope>
    <source>
        <strain evidence="1 2">TK</strain>
    </source>
</reference>
<proteinExistence type="predicted"/>
<name>A0A151ZEW9_TIELA</name>
<evidence type="ECO:0000313" key="1">
    <source>
        <dbReference type="EMBL" id="KYQ92508.1"/>
    </source>
</evidence>
<gene>
    <name evidence="1" type="ORF">DLAC_06498</name>
</gene>
<dbReference type="Proteomes" id="UP000076078">
    <property type="component" value="Unassembled WGS sequence"/>
</dbReference>
<evidence type="ECO:0000313" key="2">
    <source>
        <dbReference type="Proteomes" id="UP000076078"/>
    </source>
</evidence>
<keyword evidence="2" id="KW-1185">Reference proteome</keyword>
<comment type="caution">
    <text evidence="1">The sequence shown here is derived from an EMBL/GenBank/DDBJ whole genome shotgun (WGS) entry which is preliminary data.</text>
</comment>